<dbReference type="Proteomes" id="UP001058074">
    <property type="component" value="Unassembled WGS sequence"/>
</dbReference>
<sequence length="361" mass="42719">MKKVIIFGTGKAAETLIDILNDEVDIIAYADNNKEKWNHTFQNKLVIAPSRIQTYEFDYILIASQYESTIYNQLMELKVTKDKIFMFYQYIDNCYDYVESCIRATAYYSEKIETLVTGISYAQYGFLQMSDVYKRFAFNMANASQDLYYDYNLVKYCLENSNLKKVKEVLIGLSYYSFQYDMSLSSLKNKGSLYYKNLRLYHHNESIVEILDSLEISEKIAQQIIKLVRDGKPSINPVDINYIVNEEVGKQQSYIDCKKNYPKTVIENTQIFKDYLQLLKENNIKPVVVVFPASKYYTKHFLKRIEDEFHKIINEVSKEYEFQYIDYFKSDLFDDDDFRDVTHLNKKGAEKFIKILNDLIE</sequence>
<accession>A0ACB5R8M3</accession>
<comment type="caution">
    <text evidence="1">The sequence shown here is derived from an EMBL/GenBank/DDBJ whole genome shotgun (WGS) entry which is preliminary data.</text>
</comment>
<reference evidence="1" key="1">
    <citation type="journal article" date="2025" name="Int. J. Syst. Evol. Microbiol.">
        <title>Inconstantimicrobium mannanitabidum sp. nov., a novel member of the family Clostridiaceae isolated from anoxic soil under the treatment of reductive soil disinfestation.</title>
        <authorList>
            <person name="Ueki A."/>
            <person name="Tonouchi A."/>
            <person name="Honma S."/>
            <person name="Kaku N."/>
            <person name="Ueki K."/>
        </authorList>
    </citation>
    <scope>NUCLEOTIDE SEQUENCE</scope>
    <source>
        <strain evidence="1">TW13</strain>
    </source>
</reference>
<protein>
    <submittedName>
        <fullName evidence="1">Chemotaxis protein</fullName>
    </submittedName>
</protein>
<keyword evidence="2" id="KW-1185">Reference proteome</keyword>
<proteinExistence type="predicted"/>
<gene>
    <name evidence="1" type="ORF">rsdtw13_07930</name>
</gene>
<name>A0ACB5R8M3_9CLOT</name>
<dbReference type="EMBL" id="BROD01000001">
    <property type="protein sequence ID" value="GKX65535.1"/>
    <property type="molecule type" value="Genomic_DNA"/>
</dbReference>
<organism evidence="1 2">
    <name type="scientific">Inconstantimicrobium mannanitabidum</name>
    <dbReference type="NCBI Taxonomy" id="1604901"/>
    <lineage>
        <taxon>Bacteria</taxon>
        <taxon>Bacillati</taxon>
        <taxon>Bacillota</taxon>
        <taxon>Clostridia</taxon>
        <taxon>Eubacteriales</taxon>
        <taxon>Clostridiaceae</taxon>
        <taxon>Inconstantimicrobium</taxon>
    </lineage>
</organism>
<evidence type="ECO:0000313" key="1">
    <source>
        <dbReference type="EMBL" id="GKX65535.1"/>
    </source>
</evidence>
<evidence type="ECO:0000313" key="2">
    <source>
        <dbReference type="Proteomes" id="UP001058074"/>
    </source>
</evidence>